<dbReference type="RefSeq" id="WP_038074462.1">
    <property type="nucleotide sequence ID" value="NZ_JHEG04000001.1"/>
</dbReference>
<dbReference type="AlphaFoldDB" id="A0A0C1RCC3"/>
<gene>
    <name evidence="2" type="ORF">DA73_0208100</name>
    <name evidence="1" type="ORF">DA73_0400021045</name>
</gene>
<comment type="caution">
    <text evidence="2">The sequence shown here is derived from an EMBL/GenBank/DDBJ whole genome shotgun (WGS) entry which is preliminary data.</text>
</comment>
<protein>
    <submittedName>
        <fullName evidence="2">Uncharacterized protein</fullName>
    </submittedName>
</protein>
<dbReference type="STRING" id="1479485.DA73_0208100"/>
<dbReference type="OrthoDB" id="513115at2"/>
<evidence type="ECO:0000313" key="1">
    <source>
        <dbReference type="EMBL" id="KAF3887700.1"/>
    </source>
</evidence>
<dbReference type="EMBL" id="JHEG02000019">
    <property type="protein sequence ID" value="KIE13308.1"/>
    <property type="molecule type" value="Genomic_DNA"/>
</dbReference>
<keyword evidence="3" id="KW-1185">Reference proteome</keyword>
<evidence type="ECO:0000313" key="2">
    <source>
        <dbReference type="EMBL" id="KIE13308.1"/>
    </source>
</evidence>
<accession>A0A0C1RCC3</accession>
<organism evidence="2">
    <name type="scientific">Tolypothrix bouteillei VB521301</name>
    <dbReference type="NCBI Taxonomy" id="1479485"/>
    <lineage>
        <taxon>Bacteria</taxon>
        <taxon>Bacillati</taxon>
        <taxon>Cyanobacteriota</taxon>
        <taxon>Cyanophyceae</taxon>
        <taxon>Nostocales</taxon>
        <taxon>Tolypothrichaceae</taxon>
        <taxon>Tolypothrix</taxon>
    </lineage>
</organism>
<proteinExistence type="predicted"/>
<dbReference type="Proteomes" id="UP000029738">
    <property type="component" value="Unassembled WGS sequence"/>
</dbReference>
<name>A0A0C1RCC3_9CYAN</name>
<dbReference type="EMBL" id="JHEG04000001">
    <property type="protein sequence ID" value="KAF3887700.1"/>
    <property type="molecule type" value="Genomic_DNA"/>
</dbReference>
<evidence type="ECO:0000313" key="3">
    <source>
        <dbReference type="Proteomes" id="UP000029738"/>
    </source>
</evidence>
<reference evidence="1" key="2">
    <citation type="submission" date="2019-11" db="EMBL/GenBank/DDBJ databases">
        <title>Improved Assembly of Tolypothrix boutellei genome.</title>
        <authorList>
            <person name="Sarangi A.N."/>
            <person name="Mukherjee M."/>
            <person name="Ghosh S."/>
            <person name="Singh D."/>
            <person name="Das A."/>
            <person name="Kant S."/>
            <person name="Prusty A."/>
            <person name="Tripathy S."/>
        </authorList>
    </citation>
    <scope>NUCLEOTIDE SEQUENCE</scope>
    <source>
        <strain evidence="1">VB521301</strain>
    </source>
</reference>
<reference evidence="2" key="1">
    <citation type="journal article" date="2015" name="Genome Announc.">
        <title>Draft Genome Sequence of Tolypothrix boutellei Strain VB521301.</title>
        <authorList>
            <person name="Chandrababunaidu M.M."/>
            <person name="Singh D."/>
            <person name="Sen D."/>
            <person name="Bhan S."/>
            <person name="Das S."/>
            <person name="Gupta A."/>
            <person name="Adhikary S.P."/>
            <person name="Tripathy S."/>
        </authorList>
    </citation>
    <scope>NUCLEOTIDE SEQUENCE</scope>
    <source>
        <strain evidence="2">VB521301</strain>
    </source>
</reference>
<sequence>MAIRLHSYISSGKRYIQVESQPSHITGVFRRLMHLENTQDIKNVCFESEEDGTITFYQAAKAAEFADSGIWTYLVYECPEDEERAFLDLSISTSATPVLQLLTGQKLVQETVDIDEYLKYHSLQDEYLEIQLPKQWKTPEGKAIANLLLEEQKAFQLSSVFAEHTGMEYMKAVLNGFIEAAKKILEQGGTLRDFELAQYEVLTKIKSDDMANLILEYNDYRIWQSALPSQSKAVEYAFHKALTLIGYANG</sequence>